<dbReference type="InParanoid" id="A0A5E4FXZ1"/>
<protein>
    <recommendedName>
        <fullName evidence="4">RING-type E3 ubiquitin transferase</fullName>
        <ecNumber evidence="4">2.3.2.27</ecNumber>
    </recommendedName>
</protein>
<keyword evidence="8" id="KW-0863">Zinc-finger</keyword>
<keyword evidence="15" id="KW-0418">Kinase</keyword>
<evidence type="ECO:0000256" key="9">
    <source>
        <dbReference type="ARBA" id="ARBA00022786"/>
    </source>
</evidence>
<dbReference type="Proteomes" id="UP000327085">
    <property type="component" value="Chromosome 2"/>
</dbReference>
<keyword evidence="9" id="KW-0833">Ubl conjugation pathway</keyword>
<evidence type="ECO:0000256" key="6">
    <source>
        <dbReference type="ARBA" id="ARBA00022692"/>
    </source>
</evidence>
<evidence type="ECO:0000256" key="1">
    <source>
        <dbReference type="ARBA" id="ARBA00000900"/>
    </source>
</evidence>
<keyword evidence="10" id="KW-0862">Zinc</keyword>
<dbReference type="AlphaFoldDB" id="A0A5E4FXZ1"/>
<evidence type="ECO:0000256" key="13">
    <source>
        <dbReference type="ARBA" id="ARBA00024209"/>
    </source>
</evidence>
<dbReference type="EC" id="2.3.2.27" evidence="4"/>
<evidence type="ECO:0000256" key="4">
    <source>
        <dbReference type="ARBA" id="ARBA00012483"/>
    </source>
</evidence>
<keyword evidence="5" id="KW-0808">Transferase</keyword>
<dbReference type="PANTHER" id="PTHR46279:SF9">
    <property type="entry name" value="OS01G0116300 PROTEIN"/>
    <property type="match status" value="1"/>
</dbReference>
<evidence type="ECO:0000256" key="11">
    <source>
        <dbReference type="ARBA" id="ARBA00022989"/>
    </source>
</evidence>
<evidence type="ECO:0000256" key="8">
    <source>
        <dbReference type="ARBA" id="ARBA00022771"/>
    </source>
</evidence>
<name>A0A5E4FXZ1_PRUDU</name>
<dbReference type="PANTHER" id="PTHR46279">
    <property type="entry name" value="RING/U-BOX SUPERFAMILY PROTEIN"/>
    <property type="match status" value="1"/>
</dbReference>
<dbReference type="GO" id="GO:0008270">
    <property type="term" value="F:zinc ion binding"/>
    <property type="evidence" value="ECO:0007669"/>
    <property type="project" value="UniProtKB-KW"/>
</dbReference>
<sequence>MQRFLISCLCILYMVFVKAVGAGQYTCTESKCRDDHGLAIHFPLHLRHHYGDPGLECSGRQGKVLEKQVALVKFFVKSIDYKRGLIDVYGTDGCLLLKPLETPNIPTSPFHLFEYKRGLINVENFTLFHCPTLVERYTYLFQVPCLGSGPGYRVYGISSDDDLFDSLPYLKSCTRMYDVLSVPFGTWVGGDSSILRFKWSEPNCTKCEADGKRCRLNRNGIKSEV</sequence>
<keyword evidence="14" id="KW-0732">Signal</keyword>
<keyword evidence="11" id="KW-1133">Transmembrane helix</keyword>
<evidence type="ECO:0000256" key="10">
    <source>
        <dbReference type="ARBA" id="ARBA00022833"/>
    </source>
</evidence>
<dbReference type="InterPro" id="IPR046948">
    <property type="entry name" value="ATL20-22-like"/>
</dbReference>
<comment type="subcellular location">
    <subcellularLocation>
        <location evidence="2">Membrane</location>
        <topology evidence="2">Single-pass membrane protein</topology>
    </subcellularLocation>
</comment>
<keyword evidence="12" id="KW-0472">Membrane</keyword>
<dbReference type="Gramene" id="VVA32264">
    <property type="protein sequence ID" value="VVA32264"/>
    <property type="gene ID" value="Prudul26B009269"/>
</dbReference>
<feature type="chain" id="PRO_5022835626" description="RING-type E3 ubiquitin transferase" evidence="14">
    <location>
        <begin position="23"/>
        <end position="225"/>
    </location>
</feature>
<dbReference type="GO" id="GO:0016301">
    <property type="term" value="F:kinase activity"/>
    <property type="evidence" value="ECO:0007669"/>
    <property type="project" value="UniProtKB-KW"/>
</dbReference>
<evidence type="ECO:0000313" key="15">
    <source>
        <dbReference type="EMBL" id="VVA32264.1"/>
    </source>
</evidence>
<reference evidence="16" key="1">
    <citation type="journal article" date="2020" name="Plant J.">
        <title>Transposons played a major role in the diversification between the closely related almond and peach genomes: results from the almond genome sequence.</title>
        <authorList>
            <person name="Alioto T."/>
            <person name="Alexiou K.G."/>
            <person name="Bardil A."/>
            <person name="Barteri F."/>
            <person name="Castanera R."/>
            <person name="Cruz F."/>
            <person name="Dhingra A."/>
            <person name="Duval H."/>
            <person name="Fernandez I Marti A."/>
            <person name="Frias L."/>
            <person name="Galan B."/>
            <person name="Garcia J.L."/>
            <person name="Howad W."/>
            <person name="Gomez-Garrido J."/>
            <person name="Gut M."/>
            <person name="Julca I."/>
            <person name="Morata J."/>
            <person name="Puigdomenech P."/>
            <person name="Ribeca P."/>
            <person name="Rubio Cabetas M.J."/>
            <person name="Vlasova A."/>
            <person name="Wirthensohn M."/>
            <person name="Garcia-Mas J."/>
            <person name="Gabaldon T."/>
            <person name="Casacuberta J.M."/>
            <person name="Arus P."/>
        </authorList>
    </citation>
    <scope>NUCLEOTIDE SEQUENCE [LARGE SCALE GENOMIC DNA]</scope>
    <source>
        <strain evidence="16">cv. Texas</strain>
    </source>
</reference>
<accession>A0A5E4FXZ1</accession>
<keyword evidence="7" id="KW-0479">Metal-binding</keyword>
<dbReference type="GO" id="GO:0016020">
    <property type="term" value="C:membrane"/>
    <property type="evidence" value="ECO:0007669"/>
    <property type="project" value="UniProtKB-SubCell"/>
</dbReference>
<dbReference type="EMBL" id="CABIKO010000241">
    <property type="protein sequence ID" value="VVA32264.1"/>
    <property type="molecule type" value="Genomic_DNA"/>
</dbReference>
<comment type="catalytic activity">
    <reaction evidence="1">
        <text>S-ubiquitinyl-[E2 ubiquitin-conjugating enzyme]-L-cysteine + [acceptor protein]-L-lysine = [E2 ubiquitin-conjugating enzyme]-L-cysteine + N(6)-ubiquitinyl-[acceptor protein]-L-lysine.</text>
        <dbReference type="EC" id="2.3.2.27"/>
    </reaction>
</comment>
<keyword evidence="6" id="KW-0812">Transmembrane</keyword>
<feature type="signal peptide" evidence="14">
    <location>
        <begin position="1"/>
        <end position="22"/>
    </location>
</feature>
<comment type="pathway">
    <text evidence="3">Protein modification; protein ubiquitination.</text>
</comment>
<evidence type="ECO:0000313" key="16">
    <source>
        <dbReference type="Proteomes" id="UP000327085"/>
    </source>
</evidence>
<evidence type="ECO:0000256" key="12">
    <source>
        <dbReference type="ARBA" id="ARBA00023136"/>
    </source>
</evidence>
<evidence type="ECO:0000256" key="7">
    <source>
        <dbReference type="ARBA" id="ARBA00022723"/>
    </source>
</evidence>
<comment type="similarity">
    <text evidence="13">Belongs to the RING-type zinc finger family. ATL subfamily.</text>
</comment>
<evidence type="ECO:0000256" key="14">
    <source>
        <dbReference type="SAM" id="SignalP"/>
    </source>
</evidence>
<evidence type="ECO:0000256" key="5">
    <source>
        <dbReference type="ARBA" id="ARBA00022679"/>
    </source>
</evidence>
<proteinExistence type="inferred from homology"/>
<evidence type="ECO:0000256" key="3">
    <source>
        <dbReference type="ARBA" id="ARBA00004906"/>
    </source>
</evidence>
<evidence type="ECO:0000256" key="2">
    <source>
        <dbReference type="ARBA" id="ARBA00004167"/>
    </source>
</evidence>
<organism evidence="15 16">
    <name type="scientific">Prunus dulcis</name>
    <name type="common">Almond</name>
    <name type="synonym">Amygdalus dulcis</name>
    <dbReference type="NCBI Taxonomy" id="3755"/>
    <lineage>
        <taxon>Eukaryota</taxon>
        <taxon>Viridiplantae</taxon>
        <taxon>Streptophyta</taxon>
        <taxon>Embryophyta</taxon>
        <taxon>Tracheophyta</taxon>
        <taxon>Spermatophyta</taxon>
        <taxon>Magnoliopsida</taxon>
        <taxon>eudicotyledons</taxon>
        <taxon>Gunneridae</taxon>
        <taxon>Pentapetalae</taxon>
        <taxon>rosids</taxon>
        <taxon>fabids</taxon>
        <taxon>Rosales</taxon>
        <taxon>Rosaceae</taxon>
        <taxon>Amygdaloideae</taxon>
        <taxon>Amygdaleae</taxon>
        <taxon>Prunus</taxon>
    </lineage>
</organism>
<dbReference type="OMA" id="CEMISKE"/>
<dbReference type="GO" id="GO:0061630">
    <property type="term" value="F:ubiquitin protein ligase activity"/>
    <property type="evidence" value="ECO:0007669"/>
    <property type="project" value="UniProtKB-EC"/>
</dbReference>
<gene>
    <name evidence="15" type="ORF">ALMOND_2B009269</name>
</gene>